<dbReference type="Proteomes" id="UP001187734">
    <property type="component" value="Unassembled WGS sequence"/>
</dbReference>
<proteinExistence type="predicted"/>
<evidence type="ECO:0000313" key="1">
    <source>
        <dbReference type="EMBL" id="SPJ78697.1"/>
    </source>
</evidence>
<protein>
    <submittedName>
        <fullName evidence="1">Uncharacterized protein</fullName>
    </submittedName>
</protein>
<keyword evidence="2" id="KW-1185">Reference proteome</keyword>
<dbReference type="EMBL" id="ONZP01000235">
    <property type="protein sequence ID" value="SPJ78697.1"/>
    <property type="molecule type" value="Genomic_DNA"/>
</dbReference>
<dbReference type="AlphaFoldDB" id="A0AAE8SJD4"/>
<comment type="caution">
    <text evidence="1">The sequence shown here is derived from an EMBL/GenBank/DDBJ whole genome shotgun (WGS) entry which is preliminary data.</text>
</comment>
<organism evidence="1 2">
    <name type="scientific">Fusarium torulosum</name>
    <dbReference type="NCBI Taxonomy" id="33205"/>
    <lineage>
        <taxon>Eukaryota</taxon>
        <taxon>Fungi</taxon>
        <taxon>Dikarya</taxon>
        <taxon>Ascomycota</taxon>
        <taxon>Pezizomycotina</taxon>
        <taxon>Sordariomycetes</taxon>
        <taxon>Hypocreomycetidae</taxon>
        <taxon>Hypocreales</taxon>
        <taxon>Nectriaceae</taxon>
        <taxon>Fusarium</taxon>
    </lineage>
</organism>
<accession>A0AAE8SJD4</accession>
<name>A0AAE8SJD4_9HYPO</name>
<sequence length="35" mass="3969">MAHARAMSSVGSVLLRELACHKQSQHRHKRKAQQS</sequence>
<gene>
    <name evidence="1" type="ORF">FTOL_07087</name>
</gene>
<evidence type="ECO:0000313" key="2">
    <source>
        <dbReference type="Proteomes" id="UP001187734"/>
    </source>
</evidence>
<reference evidence="1" key="1">
    <citation type="submission" date="2018-03" db="EMBL/GenBank/DDBJ databases">
        <authorList>
            <person name="Guldener U."/>
        </authorList>
    </citation>
    <scope>NUCLEOTIDE SEQUENCE</scope>
</reference>